<dbReference type="PANTHER" id="PTHR35024:SF4">
    <property type="entry name" value="POLYMER-FORMING CYTOSKELETAL PROTEIN"/>
    <property type="match status" value="1"/>
</dbReference>
<name>A0AAU6PHD6_9GAMM</name>
<dbReference type="Pfam" id="PF04519">
    <property type="entry name" value="Bactofilin"/>
    <property type="match status" value="1"/>
</dbReference>
<feature type="region of interest" description="Disordered" evidence="2">
    <location>
        <begin position="1"/>
        <end position="35"/>
    </location>
</feature>
<gene>
    <name evidence="3" type="ORF">Ctma_1154</name>
</gene>
<organism evidence="3">
    <name type="scientific">Catillopecten margaritatus gill symbiont</name>
    <dbReference type="NCBI Taxonomy" id="3083288"/>
    <lineage>
        <taxon>Bacteria</taxon>
        <taxon>Pseudomonadati</taxon>
        <taxon>Pseudomonadota</taxon>
        <taxon>Gammaproteobacteria</taxon>
        <taxon>sulfur-oxidizing symbionts</taxon>
    </lineage>
</organism>
<dbReference type="InterPro" id="IPR007607">
    <property type="entry name" value="BacA/B"/>
</dbReference>
<accession>A0AAU6PHD6</accession>
<protein>
    <recommendedName>
        <fullName evidence="4">Cell shape determination protein CcmA</fullName>
    </recommendedName>
</protein>
<feature type="compositionally biased region" description="Low complexity" evidence="2">
    <location>
        <begin position="11"/>
        <end position="30"/>
    </location>
</feature>
<sequence length="158" mass="16766">MFNNKKPEVITPSKVRTPKPTTPKSTTNNVQRATSSAVSQGKTIISKDCLVKGEMSGTDDISILGKVDGSITLKDSILTVEESGSVKSNIFARVVNVIGNIIGNIDASEKIIIHENGKVTGDMTAPKVILKDGSYLEGNVSMVDSKISKTSTEESAKI</sequence>
<evidence type="ECO:0000256" key="1">
    <source>
        <dbReference type="ARBA" id="ARBA00044755"/>
    </source>
</evidence>
<reference evidence="3" key="1">
    <citation type="submission" date="2023-10" db="EMBL/GenBank/DDBJ databases">
        <title>The first scallop-associated chemosynthetic bacterial symbiont.</title>
        <authorList>
            <person name="Lin Y.-T."/>
            <person name="Sun J."/>
            <person name="Ip J.C.-H."/>
            <person name="He X."/>
            <person name="Gao Z.-M."/>
            <person name="Perez M."/>
            <person name="Xu T."/>
            <person name="Qian P.-Y."/>
            <person name="Qiu J.-W."/>
        </authorList>
    </citation>
    <scope>NUCLEOTIDE SEQUENCE</scope>
    <source>
        <strain evidence="3">Gill1</strain>
    </source>
</reference>
<evidence type="ECO:0008006" key="4">
    <source>
        <dbReference type="Google" id="ProtNLM"/>
    </source>
</evidence>
<dbReference type="PANTHER" id="PTHR35024">
    <property type="entry name" value="HYPOTHETICAL CYTOSOLIC PROTEIN"/>
    <property type="match status" value="1"/>
</dbReference>
<evidence type="ECO:0000313" key="3">
    <source>
        <dbReference type="EMBL" id="WXU00439.1"/>
    </source>
</evidence>
<proteinExistence type="inferred from homology"/>
<evidence type="ECO:0000256" key="2">
    <source>
        <dbReference type="SAM" id="MobiDB-lite"/>
    </source>
</evidence>
<dbReference type="AlphaFoldDB" id="A0AAU6PHD6"/>
<dbReference type="EMBL" id="CP138327">
    <property type="protein sequence ID" value="WXU00439.1"/>
    <property type="molecule type" value="Genomic_DNA"/>
</dbReference>
<comment type="similarity">
    <text evidence="1">Belongs to the bactofilin family.</text>
</comment>